<dbReference type="AlphaFoldDB" id="F4PCN4"/>
<dbReference type="Proteomes" id="UP000007241">
    <property type="component" value="Unassembled WGS sequence"/>
</dbReference>
<dbReference type="RefSeq" id="XP_006682528.1">
    <property type="nucleotide sequence ID" value="XM_006682465.1"/>
</dbReference>
<dbReference type="InParanoid" id="F4PCN4"/>
<name>F4PCN4_BATDJ</name>
<dbReference type="HOGENOM" id="CLU_308343_0_0_1"/>
<dbReference type="EMBL" id="GL882894">
    <property type="protein sequence ID" value="EGF76977.1"/>
    <property type="molecule type" value="Genomic_DNA"/>
</dbReference>
<evidence type="ECO:0000313" key="1">
    <source>
        <dbReference type="EMBL" id="EGF76977.1"/>
    </source>
</evidence>
<reference evidence="1 2" key="1">
    <citation type="submission" date="2009-12" db="EMBL/GenBank/DDBJ databases">
        <title>The draft genome of Batrachochytrium dendrobatidis.</title>
        <authorList>
            <consortium name="US DOE Joint Genome Institute (JGI-PGF)"/>
            <person name="Kuo A."/>
            <person name="Salamov A."/>
            <person name="Schmutz J."/>
            <person name="Lucas S."/>
            <person name="Pitluck S."/>
            <person name="Rosenblum E."/>
            <person name="Stajich J."/>
            <person name="Eisen M."/>
            <person name="Grigoriev I.V."/>
        </authorList>
    </citation>
    <scope>NUCLEOTIDE SEQUENCE [LARGE SCALE GENOMIC DNA]</scope>
    <source>
        <strain evidence="2">JAM81 / FGSC 10211</strain>
    </source>
</reference>
<protein>
    <submittedName>
        <fullName evidence="1">Uncharacterized protein</fullName>
    </submittedName>
</protein>
<evidence type="ECO:0000313" key="2">
    <source>
        <dbReference type="Proteomes" id="UP000007241"/>
    </source>
</evidence>
<sequence>MNQPLQGLFSQSGSLDNALSNLDVALSTIPLNDQRALLPALYQLKKRLLDNQSDHNQYVQWAIQTLISRTIQLPGDVSITDIMELNMRNPAVRTLAEMVVFCLEPESGRANADLIFSTIFTHGRIHSSNSMSFQSLWIVMFVISALPYSMILPFHVALNHHYATVGNTTLTAISSNMFQKNSDFSPLSLFTVQCLDSIAVLYPNILAGALREMIDIYTRDVVQAATFTDHSMSSRHILAYLFTICILSPATWKVCEKVLLNFVLYDIFTGPILIESNIGFSIFTLTHLQQIEYVPLRPIVNDLITILFRSTLENHSTTLRCFVKLSNWCTSVENDIDDGAANEVRQKANLTLLQDLERTFSILYCMVQESWILQAPFLQHDDSSAYVDMANNTNSHFYSSKEYMAILLCMKLNQSSNIRQGLLVKLVGLHLDQHALVEFLSQDSFCWWMNDQVVFLFAQVYPKLQKHMLKHALSLAKNSDSQSINMDTIMTLLDKKLQQQNGLVIFRQLFSSSNTAKQALKVKHTDVLTKSKMNAVKIPNASSLGFNNYLQTLAILLGLESGLEPAVSFKLGMFKFNQITQLQDSQEALIVREAQMNLVVDIYGFREFIPALFQRLLDHLDAKQTICFLDIWVDISRVLATKAASELLEDNVLRGWICQMSALWKSASLYSDDPWLLAMTSTILPEYLDGNAEVIQDAVKEYFLIQHCKAGLDADLFDITFFPKKSGIQTGFTCNVNNGTQSVCYYIKTHQYGPTKDNIKSIKPPDTKELFVYKILHHIGIGPQVHFIIPSHGTKKTIYIATKDCHLVLLSNLTKDTVNNNALLQLDLISRILCLRDCAGNTSNCGQVGENPMIVDFRIENQSQGYAKLDILDKFYEGNSEFHYSGLMEIAIKTPKTVKMDIMNKSLQEWKLLENIERAELEINELVKRYDGKMGFENDLQRYVQDLKTTVAVLMKS</sequence>
<accession>F4PCN4</accession>
<organism evidence="1 2">
    <name type="scientific">Batrachochytrium dendrobatidis (strain JAM81 / FGSC 10211)</name>
    <name type="common">Frog chytrid fungus</name>
    <dbReference type="NCBI Taxonomy" id="684364"/>
    <lineage>
        <taxon>Eukaryota</taxon>
        <taxon>Fungi</taxon>
        <taxon>Fungi incertae sedis</taxon>
        <taxon>Chytridiomycota</taxon>
        <taxon>Chytridiomycota incertae sedis</taxon>
        <taxon>Chytridiomycetes</taxon>
        <taxon>Rhizophydiales</taxon>
        <taxon>Rhizophydiales incertae sedis</taxon>
        <taxon>Batrachochytrium</taxon>
    </lineage>
</organism>
<dbReference type="OrthoDB" id="2096182at2759"/>
<dbReference type="PANTHER" id="PTHR33651:SF2">
    <property type="entry name" value="PI3K_PI4K CATALYTIC DOMAIN-CONTAINING PROTEIN"/>
    <property type="match status" value="1"/>
</dbReference>
<proteinExistence type="predicted"/>
<dbReference type="PANTHER" id="PTHR33651">
    <property type="entry name" value="PROTEIN CBG06246"/>
    <property type="match status" value="1"/>
</dbReference>
<gene>
    <name evidence="1" type="ORF">BATDEDRAFT_92140</name>
</gene>
<keyword evidence="2" id="KW-1185">Reference proteome</keyword>
<dbReference type="GeneID" id="18244520"/>